<proteinExistence type="predicted"/>
<reference evidence="4 5" key="1">
    <citation type="submission" date="2020-08" db="EMBL/GenBank/DDBJ databases">
        <title>Genome public.</title>
        <authorList>
            <person name="Liu C."/>
            <person name="Sun Q."/>
        </authorList>
    </citation>
    <scope>NUCLEOTIDE SEQUENCE [LARGE SCALE GENOMIC DNA]</scope>
    <source>
        <strain evidence="4 5">NSJ-34</strain>
    </source>
</reference>
<keyword evidence="2" id="KW-0472">Membrane</keyword>
<accession>A0ABR7F7B4</accession>
<name>A0ABR7F7B4_9FIRM</name>
<feature type="compositionally biased region" description="Basic and acidic residues" evidence="1">
    <location>
        <begin position="1"/>
        <end position="34"/>
    </location>
</feature>
<dbReference type="InterPro" id="IPR047194">
    <property type="entry name" value="CwlT-like_lysozyme"/>
</dbReference>
<feature type="region of interest" description="Disordered" evidence="1">
    <location>
        <begin position="1"/>
        <end position="43"/>
    </location>
</feature>
<sequence>MREESSLKRQDVVAKRDSWVRTKEQTGRDIKEPAHAAGNWNRPSFKHIWGGGRTVKTGEIREGIQASAWALPDHAAFRQKAWAVQSYQAAVRKGVQTAGKNTLTISKGIAAGLRKTAASAKALAEGTKALGGLLWPACSTAVLIILFIALFGGFFLTSAGNDPEGNGQTVSQEIIAYTPVITQYARQYGIPQFVTAIQAMMMQESGGQGTDPMQSSECPFNTRFPNSPGAITEPEYSIQVGIQYFASCLQEAACESPMDMDRLSLAWQGYNCVKRS</sequence>
<dbReference type="SUPFAM" id="SSF53955">
    <property type="entry name" value="Lysozyme-like"/>
    <property type="match status" value="1"/>
</dbReference>
<keyword evidence="2" id="KW-1133">Transmembrane helix</keyword>
<feature type="domain" description="CwlT-like lysozyme" evidence="3">
    <location>
        <begin position="171"/>
        <end position="271"/>
    </location>
</feature>
<keyword evidence="5" id="KW-1185">Reference proteome</keyword>
<protein>
    <submittedName>
        <fullName evidence="4">Lysozyme family protein</fullName>
    </submittedName>
</protein>
<evidence type="ECO:0000313" key="5">
    <source>
        <dbReference type="Proteomes" id="UP000654573"/>
    </source>
</evidence>
<evidence type="ECO:0000256" key="2">
    <source>
        <dbReference type="SAM" id="Phobius"/>
    </source>
</evidence>
<dbReference type="EMBL" id="JACOOU010000001">
    <property type="protein sequence ID" value="MBC5671099.1"/>
    <property type="molecule type" value="Genomic_DNA"/>
</dbReference>
<dbReference type="Pfam" id="PF13702">
    <property type="entry name" value="Lysozyme_like"/>
    <property type="match status" value="1"/>
</dbReference>
<dbReference type="InterPro" id="IPR023346">
    <property type="entry name" value="Lysozyme-like_dom_sf"/>
</dbReference>
<organism evidence="4 5">
    <name type="scientific">Blautia celeris</name>
    <dbReference type="NCBI Taxonomy" id="2763026"/>
    <lineage>
        <taxon>Bacteria</taxon>
        <taxon>Bacillati</taxon>
        <taxon>Bacillota</taxon>
        <taxon>Clostridia</taxon>
        <taxon>Lachnospirales</taxon>
        <taxon>Lachnospiraceae</taxon>
        <taxon>Blautia</taxon>
    </lineage>
</organism>
<gene>
    <name evidence="4" type="ORF">H8S76_02485</name>
</gene>
<dbReference type="Proteomes" id="UP000654573">
    <property type="component" value="Unassembled WGS sequence"/>
</dbReference>
<evidence type="ECO:0000256" key="1">
    <source>
        <dbReference type="SAM" id="MobiDB-lite"/>
    </source>
</evidence>
<dbReference type="Gene3D" id="1.10.530.10">
    <property type="match status" value="1"/>
</dbReference>
<comment type="caution">
    <text evidence="4">The sequence shown here is derived from an EMBL/GenBank/DDBJ whole genome shotgun (WGS) entry which is preliminary data.</text>
</comment>
<keyword evidence="2" id="KW-0812">Transmembrane</keyword>
<feature type="transmembrane region" description="Helical" evidence="2">
    <location>
        <begin position="133"/>
        <end position="156"/>
    </location>
</feature>
<evidence type="ECO:0000259" key="3">
    <source>
        <dbReference type="Pfam" id="PF13702"/>
    </source>
</evidence>
<evidence type="ECO:0000313" key="4">
    <source>
        <dbReference type="EMBL" id="MBC5671099.1"/>
    </source>
</evidence>